<feature type="transmembrane region" description="Helical" evidence="3">
    <location>
        <begin position="6"/>
        <end position="25"/>
    </location>
</feature>
<keyword evidence="3" id="KW-0472">Membrane</keyword>
<dbReference type="AlphaFoldDB" id="A0AA38FKZ7"/>
<sequence>ISFLIFIGGRTSLAICLAILVYLAFSKKGFRACLYAPVAGTYQLFTPLITRSTLGPTKMSENTFSAAEKAMPCKSDDKYERERDFDHSSGALEKAMPRKSENKDPRESDSGATETEVSCVPETKPGKVLIPAVTDSAQWEALSALQKLEIVESHIQPGELCTRREYARWLVSANSIFSRNPSYRVFPSVYIEGVTVLAFDDITTQDPDFAYIQGLAEAGFIPSKLSINNINFSNDDTKQTHTWTMFYPENHLSRVDLLTWKMFVDHKDLPEVDRRTLEKKSGFLDIEQICRDAWPAVLIDALAGDKSVTAKAFGYCRRFQPHKPVTKGQALISITSGRVAAMVSEELSRLEAENSAKEAVMKEILSEMISRGEIKSFWEKNIVRAKQQRVETEKILDLAVSELKRERAEEESRMPSLQKAKAQLEFEHKFLSSLMKEIFELERKVDNEEIDALFEKEHLEKLKTKAQLEIEALSRSKLLAETEKKAVTLFRLWVEDEARRIQAQSEILKEALKRWKFPESSKCACWCHQNDRTRDVPEG</sequence>
<evidence type="ECO:0000313" key="4">
    <source>
        <dbReference type="EMBL" id="KAH9305513.1"/>
    </source>
</evidence>
<dbReference type="OMA" id="CFSNPLH"/>
<feature type="compositionally biased region" description="Basic and acidic residues" evidence="2">
    <location>
        <begin position="95"/>
        <end position="109"/>
    </location>
</feature>
<keyword evidence="3" id="KW-1133">Transmembrane helix</keyword>
<dbReference type="Proteomes" id="UP000824469">
    <property type="component" value="Unassembled WGS sequence"/>
</dbReference>
<dbReference type="PANTHER" id="PTHR33740:SF1">
    <property type="entry name" value="SLH DOMAIN PROTEIN"/>
    <property type="match status" value="1"/>
</dbReference>
<evidence type="ECO:0000256" key="2">
    <source>
        <dbReference type="SAM" id="MobiDB-lite"/>
    </source>
</evidence>
<feature type="region of interest" description="Disordered" evidence="2">
    <location>
        <begin position="90"/>
        <end position="119"/>
    </location>
</feature>
<dbReference type="EMBL" id="JAHRHJ020000008">
    <property type="protein sequence ID" value="KAH9305513.1"/>
    <property type="molecule type" value="Genomic_DNA"/>
</dbReference>
<reference evidence="4 5" key="1">
    <citation type="journal article" date="2021" name="Nat. Plants">
        <title>The Taxus genome provides insights into paclitaxel biosynthesis.</title>
        <authorList>
            <person name="Xiong X."/>
            <person name="Gou J."/>
            <person name="Liao Q."/>
            <person name="Li Y."/>
            <person name="Zhou Q."/>
            <person name="Bi G."/>
            <person name="Li C."/>
            <person name="Du R."/>
            <person name="Wang X."/>
            <person name="Sun T."/>
            <person name="Guo L."/>
            <person name="Liang H."/>
            <person name="Lu P."/>
            <person name="Wu Y."/>
            <person name="Zhang Z."/>
            <person name="Ro D.K."/>
            <person name="Shang Y."/>
            <person name="Huang S."/>
            <person name="Yan J."/>
        </authorList>
    </citation>
    <scope>NUCLEOTIDE SEQUENCE [LARGE SCALE GENOMIC DNA]</scope>
    <source>
        <strain evidence="4">Ta-2019</strain>
    </source>
</reference>
<proteinExistence type="predicted"/>
<keyword evidence="5" id="KW-1185">Reference proteome</keyword>
<keyword evidence="1" id="KW-0175">Coiled coil</keyword>
<comment type="caution">
    <text evidence="4">The sequence shown here is derived from an EMBL/GenBank/DDBJ whole genome shotgun (WGS) entry which is preliminary data.</text>
</comment>
<name>A0AA38FKZ7_TAXCH</name>
<feature type="non-terminal residue" evidence="4">
    <location>
        <position position="1"/>
    </location>
</feature>
<evidence type="ECO:0008006" key="6">
    <source>
        <dbReference type="Google" id="ProtNLM"/>
    </source>
</evidence>
<evidence type="ECO:0000256" key="1">
    <source>
        <dbReference type="SAM" id="Coils"/>
    </source>
</evidence>
<organism evidence="4 5">
    <name type="scientific">Taxus chinensis</name>
    <name type="common">Chinese yew</name>
    <name type="synonym">Taxus wallichiana var. chinensis</name>
    <dbReference type="NCBI Taxonomy" id="29808"/>
    <lineage>
        <taxon>Eukaryota</taxon>
        <taxon>Viridiplantae</taxon>
        <taxon>Streptophyta</taxon>
        <taxon>Embryophyta</taxon>
        <taxon>Tracheophyta</taxon>
        <taxon>Spermatophyta</taxon>
        <taxon>Pinopsida</taxon>
        <taxon>Pinidae</taxon>
        <taxon>Conifers II</taxon>
        <taxon>Cupressales</taxon>
        <taxon>Taxaceae</taxon>
        <taxon>Taxus</taxon>
    </lineage>
</organism>
<feature type="coiled-coil region" evidence="1">
    <location>
        <begin position="400"/>
        <end position="476"/>
    </location>
</feature>
<evidence type="ECO:0000313" key="5">
    <source>
        <dbReference type="Proteomes" id="UP000824469"/>
    </source>
</evidence>
<protein>
    <recommendedName>
        <fullName evidence="6">SLH domain-containing protein</fullName>
    </recommendedName>
</protein>
<gene>
    <name evidence="4" type="ORF">KI387_009917</name>
</gene>
<keyword evidence="3" id="KW-0812">Transmembrane</keyword>
<accession>A0AA38FKZ7</accession>
<dbReference type="PANTHER" id="PTHR33740">
    <property type="entry name" value="GPI-ANCHORED ADHESIN-LIKE PROTEIN"/>
    <property type="match status" value="1"/>
</dbReference>
<evidence type="ECO:0000256" key="3">
    <source>
        <dbReference type="SAM" id="Phobius"/>
    </source>
</evidence>